<reference evidence="2" key="1">
    <citation type="journal article" date="2014" name="Int. J. Syst. Evol. Microbiol.">
        <title>Complete genome sequence of Corynebacterium casei LMG S-19264T (=DSM 44701T), isolated from a smear-ripened cheese.</title>
        <authorList>
            <consortium name="US DOE Joint Genome Institute (JGI-PGF)"/>
            <person name="Walter F."/>
            <person name="Albersmeier A."/>
            <person name="Kalinowski J."/>
            <person name="Ruckert C."/>
        </authorList>
    </citation>
    <scope>NUCLEOTIDE SEQUENCE</scope>
    <source>
        <strain evidence="2">JCM 5016</strain>
    </source>
</reference>
<evidence type="ECO:0000256" key="1">
    <source>
        <dbReference type="SAM" id="MobiDB-lite"/>
    </source>
</evidence>
<sequence>MFEGDDVERGDGRVRGRGAGDQVAGGCQGHGGVTFRRRRAGRVGGGEAGRPWRRDPAAVGGGSAAQGMRDLRLGEGDPRFREGDPWFREGDPWLRR</sequence>
<gene>
    <name evidence="2" type="ORF">GCM10010389_49710</name>
</gene>
<accession>A0A918VKT4</accession>
<organism evidence="2 3">
    <name type="scientific">Streptomyces echinoruber</name>
    <dbReference type="NCBI Taxonomy" id="68898"/>
    <lineage>
        <taxon>Bacteria</taxon>
        <taxon>Bacillati</taxon>
        <taxon>Actinomycetota</taxon>
        <taxon>Actinomycetes</taxon>
        <taxon>Kitasatosporales</taxon>
        <taxon>Streptomycetaceae</taxon>
        <taxon>Streptomyces</taxon>
    </lineage>
</organism>
<keyword evidence="3" id="KW-1185">Reference proteome</keyword>
<proteinExistence type="predicted"/>
<dbReference type="EMBL" id="BMWH01000023">
    <property type="protein sequence ID" value="GHA04242.1"/>
    <property type="molecule type" value="Genomic_DNA"/>
</dbReference>
<comment type="caution">
    <text evidence="2">The sequence shown here is derived from an EMBL/GenBank/DDBJ whole genome shotgun (WGS) entry which is preliminary data.</text>
</comment>
<dbReference type="AlphaFoldDB" id="A0A918VKT4"/>
<feature type="compositionally biased region" description="Basic and acidic residues" evidence="1">
    <location>
        <begin position="69"/>
        <end position="96"/>
    </location>
</feature>
<feature type="region of interest" description="Disordered" evidence="1">
    <location>
        <begin position="1"/>
        <end position="96"/>
    </location>
</feature>
<name>A0A918VKT4_9ACTN</name>
<protein>
    <submittedName>
        <fullName evidence="2">Uncharacterized protein</fullName>
    </submittedName>
</protein>
<reference evidence="2" key="2">
    <citation type="submission" date="2020-09" db="EMBL/GenBank/DDBJ databases">
        <authorList>
            <person name="Sun Q."/>
            <person name="Ohkuma M."/>
        </authorList>
    </citation>
    <scope>NUCLEOTIDE SEQUENCE</scope>
    <source>
        <strain evidence="2">JCM 5016</strain>
    </source>
</reference>
<evidence type="ECO:0000313" key="2">
    <source>
        <dbReference type="EMBL" id="GHA04242.1"/>
    </source>
</evidence>
<dbReference type="Proteomes" id="UP000623010">
    <property type="component" value="Unassembled WGS sequence"/>
</dbReference>
<evidence type="ECO:0000313" key="3">
    <source>
        <dbReference type="Proteomes" id="UP000623010"/>
    </source>
</evidence>